<reference evidence="1" key="2">
    <citation type="submission" date="2020-09" db="EMBL/GenBank/DDBJ databases">
        <authorList>
            <person name="Sun Q."/>
            <person name="Kim S."/>
        </authorList>
    </citation>
    <scope>NUCLEOTIDE SEQUENCE</scope>
    <source>
        <strain evidence="1">KCTC 32255</strain>
    </source>
</reference>
<dbReference type="InterPro" id="IPR037914">
    <property type="entry name" value="SpoVT-AbrB_sf"/>
</dbReference>
<dbReference type="Proteomes" id="UP000648075">
    <property type="component" value="Unassembled WGS sequence"/>
</dbReference>
<comment type="caution">
    <text evidence="1">The sequence shown here is derived from an EMBL/GenBank/DDBJ whole genome shotgun (WGS) entry which is preliminary data.</text>
</comment>
<evidence type="ECO:0008006" key="3">
    <source>
        <dbReference type="Google" id="ProtNLM"/>
    </source>
</evidence>
<keyword evidence="2" id="KW-1185">Reference proteome</keyword>
<name>A0A918UDN3_9SPHN</name>
<reference evidence="1" key="1">
    <citation type="journal article" date="2014" name="Int. J. Syst. Evol. Microbiol.">
        <title>Complete genome sequence of Corynebacterium casei LMG S-19264T (=DSM 44701T), isolated from a smear-ripened cheese.</title>
        <authorList>
            <consortium name="US DOE Joint Genome Institute (JGI-PGF)"/>
            <person name="Walter F."/>
            <person name="Albersmeier A."/>
            <person name="Kalinowski J."/>
            <person name="Ruckert C."/>
        </authorList>
    </citation>
    <scope>NUCLEOTIDE SEQUENCE</scope>
    <source>
        <strain evidence="1">KCTC 32255</strain>
    </source>
</reference>
<proteinExistence type="predicted"/>
<sequence length="166" mass="18362">MAAQSINYKGQGLSLLRDKNRFVLPNCFRATLRESSGGNVVCLASHDRWPCLIGFGRSRADNFKAELDELRDNALRAGRNDFDGELLADSIMTALEVPFDDSGRFVLPPELAGIGNVTDTLYFRGNVNFFTVWSPDNLKTMGDAWKVAQVACDTLVAQETAKAKRK</sequence>
<dbReference type="InterPro" id="IPR035644">
    <property type="entry name" value="MraZ_C"/>
</dbReference>
<dbReference type="InterPro" id="IPR038619">
    <property type="entry name" value="MraZ_sf"/>
</dbReference>
<dbReference type="AlphaFoldDB" id="A0A918UDN3"/>
<dbReference type="CDD" id="cd16321">
    <property type="entry name" value="MraZ_C"/>
    <property type="match status" value="1"/>
</dbReference>
<dbReference type="InterPro" id="IPR035642">
    <property type="entry name" value="MraZ_N"/>
</dbReference>
<accession>A0A918UDN3</accession>
<dbReference type="SUPFAM" id="SSF89447">
    <property type="entry name" value="AbrB/MazE/MraZ-like"/>
    <property type="match status" value="1"/>
</dbReference>
<evidence type="ECO:0000313" key="2">
    <source>
        <dbReference type="Proteomes" id="UP000648075"/>
    </source>
</evidence>
<dbReference type="RefSeq" id="WP_189619596.1">
    <property type="nucleotide sequence ID" value="NZ_JAYROP010000006.1"/>
</dbReference>
<evidence type="ECO:0000313" key="1">
    <source>
        <dbReference type="EMBL" id="GGY93970.1"/>
    </source>
</evidence>
<organism evidence="1 2">
    <name type="scientific">Novosphingobium colocasiae</name>
    <dbReference type="NCBI Taxonomy" id="1256513"/>
    <lineage>
        <taxon>Bacteria</taxon>
        <taxon>Pseudomonadati</taxon>
        <taxon>Pseudomonadota</taxon>
        <taxon>Alphaproteobacteria</taxon>
        <taxon>Sphingomonadales</taxon>
        <taxon>Sphingomonadaceae</taxon>
        <taxon>Novosphingobium</taxon>
    </lineage>
</organism>
<dbReference type="EMBL" id="BMZA01000001">
    <property type="protein sequence ID" value="GGY93970.1"/>
    <property type="molecule type" value="Genomic_DNA"/>
</dbReference>
<gene>
    <name evidence="1" type="ORF">GCM10011614_06190</name>
</gene>
<dbReference type="CDD" id="cd16320">
    <property type="entry name" value="MraZ_N"/>
    <property type="match status" value="1"/>
</dbReference>
<protein>
    <recommendedName>
        <fullName evidence="3">Division/cell wall cluster transcriptional repressor MraZ</fullName>
    </recommendedName>
</protein>
<dbReference type="Gene3D" id="3.40.1550.20">
    <property type="entry name" value="Transcriptional regulator MraZ domain"/>
    <property type="match status" value="1"/>
</dbReference>